<dbReference type="InterPro" id="IPR005225">
    <property type="entry name" value="Small_GTP-bd"/>
</dbReference>
<gene>
    <name evidence="3" type="ORF">ECRASSUSDP1_LOCUS20226</name>
</gene>
<dbReference type="SUPFAM" id="SSF52540">
    <property type="entry name" value="P-loop containing nucleoside triphosphate hydrolases"/>
    <property type="match status" value="1"/>
</dbReference>
<dbReference type="SMART" id="SM00174">
    <property type="entry name" value="RHO"/>
    <property type="match status" value="1"/>
</dbReference>
<accession>A0AAD1XUL6</accession>
<dbReference type="Pfam" id="PF00071">
    <property type="entry name" value="Ras"/>
    <property type="match status" value="1"/>
</dbReference>
<proteinExistence type="predicted"/>
<dbReference type="PRINTS" id="PR00449">
    <property type="entry name" value="RASTRNSFRMNG"/>
</dbReference>
<dbReference type="FunFam" id="3.40.50.300:FF:001329">
    <property type="entry name" value="Small GTP-binding protein, putative"/>
    <property type="match status" value="1"/>
</dbReference>
<dbReference type="NCBIfam" id="TIGR00231">
    <property type="entry name" value="small_GTP"/>
    <property type="match status" value="1"/>
</dbReference>
<comment type="caution">
    <text evidence="3">The sequence shown here is derived from an EMBL/GenBank/DDBJ whole genome shotgun (WGS) entry which is preliminary data.</text>
</comment>
<dbReference type="SMART" id="SM00176">
    <property type="entry name" value="RAN"/>
    <property type="match status" value="1"/>
</dbReference>
<organism evidence="3 4">
    <name type="scientific">Euplotes crassus</name>
    <dbReference type="NCBI Taxonomy" id="5936"/>
    <lineage>
        <taxon>Eukaryota</taxon>
        <taxon>Sar</taxon>
        <taxon>Alveolata</taxon>
        <taxon>Ciliophora</taxon>
        <taxon>Intramacronucleata</taxon>
        <taxon>Spirotrichea</taxon>
        <taxon>Hypotrichia</taxon>
        <taxon>Euplotida</taxon>
        <taxon>Euplotidae</taxon>
        <taxon>Moneuplotes</taxon>
    </lineage>
</organism>
<dbReference type="SMART" id="SM00175">
    <property type="entry name" value="RAB"/>
    <property type="match status" value="1"/>
</dbReference>
<dbReference type="EMBL" id="CAMPGE010020599">
    <property type="protein sequence ID" value="CAI2378826.1"/>
    <property type="molecule type" value="Genomic_DNA"/>
</dbReference>
<evidence type="ECO:0000256" key="2">
    <source>
        <dbReference type="ARBA" id="ARBA00023134"/>
    </source>
</evidence>
<evidence type="ECO:0000256" key="1">
    <source>
        <dbReference type="ARBA" id="ARBA00022741"/>
    </source>
</evidence>
<keyword evidence="4" id="KW-1185">Reference proteome</keyword>
<reference evidence="3" key="1">
    <citation type="submission" date="2023-07" db="EMBL/GenBank/DDBJ databases">
        <authorList>
            <consortium name="AG Swart"/>
            <person name="Singh M."/>
            <person name="Singh A."/>
            <person name="Seah K."/>
            <person name="Emmerich C."/>
        </authorList>
    </citation>
    <scope>NUCLEOTIDE SEQUENCE</scope>
    <source>
        <strain evidence="3">DP1</strain>
    </source>
</reference>
<dbReference type="PROSITE" id="PS51421">
    <property type="entry name" value="RAS"/>
    <property type="match status" value="1"/>
</dbReference>
<dbReference type="PROSITE" id="PS51419">
    <property type="entry name" value="RAB"/>
    <property type="match status" value="1"/>
</dbReference>
<dbReference type="InterPro" id="IPR001806">
    <property type="entry name" value="Small_GTPase"/>
</dbReference>
<dbReference type="InterPro" id="IPR027417">
    <property type="entry name" value="P-loop_NTPase"/>
</dbReference>
<dbReference type="Gene3D" id="3.40.50.300">
    <property type="entry name" value="P-loop containing nucleotide triphosphate hydrolases"/>
    <property type="match status" value="1"/>
</dbReference>
<keyword evidence="2" id="KW-0342">GTP-binding</keyword>
<dbReference type="SMART" id="SM00173">
    <property type="entry name" value="RAS"/>
    <property type="match status" value="1"/>
</dbReference>
<dbReference type="GO" id="GO:0003924">
    <property type="term" value="F:GTPase activity"/>
    <property type="evidence" value="ECO:0007669"/>
    <property type="project" value="InterPro"/>
</dbReference>
<sequence length="213" mass="24191">MMKKIVVVGDTSVGKTSLVSKYVDDYYPGDHLTTIGVDFKLKKVQKNGRKIDLTIWDTGGQERFKSITKSYFKGAHAVILVYACNCEESFANIIDWLLTIENCAEENVVKIMVANKSDVEELIVSHEKGRAFAEEHGCFFYPCSSVTGKNIDKIFNKIIDELRETDTTKACTIAKSSFLLDSNPGLATHKKKKRRRCRFFKIFRKKKPTEGDE</sequence>
<dbReference type="AlphaFoldDB" id="A0AAD1XUL6"/>
<dbReference type="Proteomes" id="UP001295684">
    <property type="component" value="Unassembled WGS sequence"/>
</dbReference>
<dbReference type="PANTHER" id="PTHR47977">
    <property type="entry name" value="RAS-RELATED PROTEIN RAB"/>
    <property type="match status" value="1"/>
</dbReference>
<name>A0AAD1XUL6_EUPCR</name>
<keyword evidence="1" id="KW-0547">Nucleotide-binding</keyword>
<evidence type="ECO:0000313" key="3">
    <source>
        <dbReference type="EMBL" id="CAI2378826.1"/>
    </source>
</evidence>
<evidence type="ECO:0000313" key="4">
    <source>
        <dbReference type="Proteomes" id="UP001295684"/>
    </source>
</evidence>
<dbReference type="GO" id="GO:0005525">
    <property type="term" value="F:GTP binding"/>
    <property type="evidence" value="ECO:0007669"/>
    <property type="project" value="UniProtKB-KW"/>
</dbReference>
<dbReference type="InterPro" id="IPR050227">
    <property type="entry name" value="Rab"/>
</dbReference>
<dbReference type="PROSITE" id="PS51417">
    <property type="entry name" value="ARF"/>
    <property type="match status" value="1"/>
</dbReference>
<protein>
    <submittedName>
        <fullName evidence="3">Uncharacterized protein</fullName>
    </submittedName>
</protein>
<dbReference type="CDD" id="cd00154">
    <property type="entry name" value="Rab"/>
    <property type="match status" value="1"/>
</dbReference>